<evidence type="ECO:0000259" key="1">
    <source>
        <dbReference type="Pfam" id="PF09818"/>
    </source>
</evidence>
<dbReference type="InterPro" id="IPR019195">
    <property type="entry name" value="ABC_ATPase_put"/>
</dbReference>
<dbReference type="InterPro" id="IPR046833">
    <property type="entry name" value="ABC_N"/>
</dbReference>
<comment type="caution">
    <text evidence="4">The sequence shown here is derived from an EMBL/GenBank/DDBJ whole genome shotgun (WGS) entry which is preliminary data.</text>
</comment>
<dbReference type="Pfam" id="PF09818">
    <property type="entry name" value="ABC_ATPase"/>
    <property type="match status" value="1"/>
</dbReference>
<evidence type="ECO:0000313" key="4">
    <source>
        <dbReference type="EMBL" id="KAG2219677.1"/>
    </source>
</evidence>
<dbReference type="InterPro" id="IPR049069">
    <property type="entry name" value="MRB1590-like_C"/>
</dbReference>
<feature type="domain" description="ATPase of the ABC class C-terminal" evidence="1">
    <location>
        <begin position="174"/>
        <end position="454"/>
    </location>
</feature>
<feature type="domain" description="ATPase of the ABC class N-terminal" evidence="2">
    <location>
        <begin position="3"/>
        <end position="167"/>
    </location>
</feature>
<dbReference type="Proteomes" id="UP000646827">
    <property type="component" value="Unassembled WGS sequence"/>
</dbReference>
<dbReference type="InterPro" id="IPR046834">
    <property type="entry name" value="ABC_ATPase_C"/>
</dbReference>
<evidence type="ECO:0000313" key="5">
    <source>
        <dbReference type="Proteomes" id="UP000646827"/>
    </source>
</evidence>
<keyword evidence="5" id="KW-1185">Reference proteome</keyword>
<dbReference type="Pfam" id="PF20446">
    <property type="entry name" value="ABC_N"/>
    <property type="match status" value="1"/>
</dbReference>
<dbReference type="PANTHER" id="PTHR38149:SF1">
    <property type="entry name" value="ATPASE"/>
    <property type="match status" value="1"/>
</dbReference>
<protein>
    <recommendedName>
        <fullName evidence="6">ATPase</fullName>
    </recommendedName>
</protein>
<dbReference type="OrthoDB" id="189459at2759"/>
<proteinExistence type="predicted"/>
<gene>
    <name evidence="4" type="ORF">INT45_001849</name>
</gene>
<evidence type="ECO:0008006" key="6">
    <source>
        <dbReference type="Google" id="ProtNLM"/>
    </source>
</evidence>
<accession>A0A8H7RYL5</accession>
<evidence type="ECO:0000259" key="2">
    <source>
        <dbReference type="Pfam" id="PF20446"/>
    </source>
</evidence>
<dbReference type="AlphaFoldDB" id="A0A8H7RYL5"/>
<feature type="domain" description="MRB1590-like C-terminal" evidence="3">
    <location>
        <begin position="475"/>
        <end position="584"/>
    </location>
</feature>
<name>A0A8H7RYL5_9FUNG</name>
<dbReference type="EMBL" id="JAEPRB010000168">
    <property type="protein sequence ID" value="KAG2219677.1"/>
    <property type="molecule type" value="Genomic_DNA"/>
</dbReference>
<sequence length="586" mass="66197">SRDLAQHLNRINNQNYAKYQELLNCEYPFRDFTLIFQKVQKDPYASASHIRVLVKDTITNFPQDCYSSTDRRIALCDYLTRQVVKQIHASKMDRQFQSTGWHGVKGGNFEMTQPGQQVLDRTSIILFQGNIEARFTFNLPAQGRTIASERAIEVLTKQLPMIVHHSLKFASLNQQDMKEFIQCYEDQQWLRNQLSSKEIIAFIPDKAILPRESGVSDKPLQDINAVKFKSPESLKIEFKCPSGKQLTGMGIRQGITMIAGGGYHGKSTLLEGIEQGIYNHIPGDGREYLVCDPTLCKVRSEDGRNIEGTDISAYIDNLPFNANTRSFSSRDASGSTSMAAGIQELVEIGSKTLIYDEDTCATNFMIRDQRMQRIIQKENEPITPLIYKIRSLYEEMGVSSILVIGGCGDYVDVSDCIIEMRDYIPRDITQFAKDIASQYPSDLRQEGGERYGSIAHRKLIMPSYTLEGRSNIPRLSTIIFDKDKELTLSAVTSLVERGQTQWIASAIKYFSKNDNIKRMGLKDALNNLDQILQGEPTATTTSSSFQLLTSPMDLTDPGYVHGENVRPTIFQLAQAINRLRGIRITQ</sequence>
<dbReference type="Pfam" id="PF21117">
    <property type="entry name" value="MRB1590_C"/>
    <property type="match status" value="1"/>
</dbReference>
<dbReference type="PANTHER" id="PTHR38149">
    <property type="entry name" value="ATPASE"/>
    <property type="match status" value="1"/>
</dbReference>
<reference evidence="4 5" key="1">
    <citation type="submission" date="2020-12" db="EMBL/GenBank/DDBJ databases">
        <title>Metabolic potential, ecology and presence of endohyphal bacteria is reflected in genomic diversity of Mucoromycotina.</title>
        <authorList>
            <person name="Muszewska A."/>
            <person name="Okrasinska A."/>
            <person name="Steczkiewicz K."/>
            <person name="Drgas O."/>
            <person name="Orlowska M."/>
            <person name="Perlinska-Lenart U."/>
            <person name="Aleksandrzak-Piekarczyk T."/>
            <person name="Szatraj K."/>
            <person name="Zielenkiewicz U."/>
            <person name="Pilsyk S."/>
            <person name="Malc E."/>
            <person name="Mieczkowski P."/>
            <person name="Kruszewska J.S."/>
            <person name="Biernat P."/>
            <person name="Pawlowska J."/>
        </authorList>
    </citation>
    <scope>NUCLEOTIDE SEQUENCE [LARGE SCALE GENOMIC DNA]</scope>
    <source>
        <strain evidence="4 5">CBS 142.35</strain>
    </source>
</reference>
<feature type="non-terminal residue" evidence="4">
    <location>
        <position position="1"/>
    </location>
</feature>
<organism evidence="4 5">
    <name type="scientific">Circinella minor</name>
    <dbReference type="NCBI Taxonomy" id="1195481"/>
    <lineage>
        <taxon>Eukaryota</taxon>
        <taxon>Fungi</taxon>
        <taxon>Fungi incertae sedis</taxon>
        <taxon>Mucoromycota</taxon>
        <taxon>Mucoromycotina</taxon>
        <taxon>Mucoromycetes</taxon>
        <taxon>Mucorales</taxon>
        <taxon>Lichtheimiaceae</taxon>
        <taxon>Circinella</taxon>
    </lineage>
</organism>
<evidence type="ECO:0000259" key="3">
    <source>
        <dbReference type="Pfam" id="PF21117"/>
    </source>
</evidence>